<evidence type="ECO:0000259" key="2">
    <source>
        <dbReference type="PROSITE" id="PS50234"/>
    </source>
</evidence>
<dbReference type="Pfam" id="PF13519">
    <property type="entry name" value="VWA_2"/>
    <property type="match status" value="1"/>
</dbReference>
<keyword evidence="1" id="KW-1133">Transmembrane helix</keyword>
<evidence type="ECO:0000313" key="3">
    <source>
        <dbReference type="EMBL" id="AKT43175.1"/>
    </source>
</evidence>
<reference evidence="3 4" key="1">
    <citation type="submission" date="2015-07" db="EMBL/GenBank/DDBJ databases">
        <title>Genome analysis of myxobacterium Chondromyces crocatus Cm c5 reveals a high potential for natural compound synthesis and the genetic basis for the loss of fruiting body formation.</title>
        <authorList>
            <person name="Zaburannyi N."/>
            <person name="Bunk B."/>
            <person name="Maier J."/>
            <person name="Overmann J."/>
            <person name="Mueller R."/>
        </authorList>
    </citation>
    <scope>NUCLEOTIDE SEQUENCE [LARGE SCALE GENOMIC DNA]</scope>
    <source>
        <strain evidence="3 4">Cm c5</strain>
    </source>
</reference>
<dbReference type="Gene3D" id="3.40.50.410">
    <property type="entry name" value="von Willebrand factor, type A domain"/>
    <property type="match status" value="1"/>
</dbReference>
<feature type="transmembrane region" description="Helical" evidence="1">
    <location>
        <begin position="6"/>
        <end position="28"/>
    </location>
</feature>
<name>A0A0K1EQG9_CHOCO</name>
<dbReference type="AlphaFoldDB" id="A0A0K1EQG9"/>
<keyword evidence="1" id="KW-0472">Membrane</keyword>
<sequence length="634" mass="68977">MHLTGLPLATLLQIGALAGALVVAFYILKLKRRPVPVPFSRIWERILRDKEATSLFSQLKRFLSLLLQLALLALLLFALGDPRTAANTIEGRNIVVLIDASASMKASDVPASRIDVAKEEVKKMVRGLSGSDRMLIAQMDAAVTPLSTLTSEVSDLEAAVAEVKATDATADFARALRFATDTLRGMSSPEIIVVSDGALGEASDAAGPVELGETKLAFVPVGKGGRNAAITQFSVRRYPLDKSRYEVMLEVTNTSDEALDLELSLFGDGQLTDLTRLKLQPQERLPRFYPNLSGASRTLEAKLALADGGADDLPADDRAYALLPERRRARVQVVSTGNMYLEAALLLDEYLDVTVIDPQRYPGNGNFDVTIFDGVTPNVAPGSGSLLYLNPTGTNVPFEVSKEIEDTDANYRLGFDELDAKHPIVRYTALSDVNIARARVLKGEKEDKVIGSSYKGPLLIQGRRAGVKFVALGFDVRESDLPLRISWPLMLLNTINDFVEEDTGYVSSFRTGLVWHIPAPSNAESGMLELPDGTKRSVPIKEGRAVFLGQQAGFYTLAVGEPGAEEKSMFAANLSSPTESSITPVPELKVQGRTAGEVGEFKIGVRREIWVYLLAAVLLMTAIEWLTYHRRVTV</sequence>
<dbReference type="InterPro" id="IPR002035">
    <property type="entry name" value="VWF_A"/>
</dbReference>
<evidence type="ECO:0000256" key="1">
    <source>
        <dbReference type="SAM" id="Phobius"/>
    </source>
</evidence>
<protein>
    <recommendedName>
        <fullName evidence="2">VWFA domain-containing protein</fullName>
    </recommendedName>
</protein>
<feature type="transmembrane region" description="Helical" evidence="1">
    <location>
        <begin position="609"/>
        <end position="628"/>
    </location>
</feature>
<dbReference type="Proteomes" id="UP000067626">
    <property type="component" value="Chromosome"/>
</dbReference>
<dbReference type="EMBL" id="CP012159">
    <property type="protein sequence ID" value="AKT43175.1"/>
    <property type="molecule type" value="Genomic_DNA"/>
</dbReference>
<dbReference type="CDD" id="cd00198">
    <property type="entry name" value="vWFA"/>
    <property type="match status" value="1"/>
</dbReference>
<dbReference type="PANTHER" id="PTHR37464:SF1">
    <property type="entry name" value="BLL2463 PROTEIN"/>
    <property type="match status" value="1"/>
</dbReference>
<dbReference type="STRING" id="52.CMC5_074060"/>
<organism evidence="3 4">
    <name type="scientific">Chondromyces crocatus</name>
    <dbReference type="NCBI Taxonomy" id="52"/>
    <lineage>
        <taxon>Bacteria</taxon>
        <taxon>Pseudomonadati</taxon>
        <taxon>Myxococcota</taxon>
        <taxon>Polyangia</taxon>
        <taxon>Polyangiales</taxon>
        <taxon>Polyangiaceae</taxon>
        <taxon>Chondromyces</taxon>
    </lineage>
</organism>
<keyword evidence="1" id="KW-0812">Transmembrane</keyword>
<dbReference type="InterPro" id="IPR036465">
    <property type="entry name" value="vWFA_dom_sf"/>
</dbReference>
<dbReference type="PANTHER" id="PTHR37464">
    <property type="entry name" value="BLL2463 PROTEIN"/>
    <property type="match status" value="1"/>
</dbReference>
<dbReference type="SMART" id="SM00327">
    <property type="entry name" value="VWA"/>
    <property type="match status" value="1"/>
</dbReference>
<dbReference type="OrthoDB" id="9780136at2"/>
<dbReference type="PROSITE" id="PS50234">
    <property type="entry name" value="VWFA"/>
    <property type="match status" value="1"/>
</dbReference>
<gene>
    <name evidence="3" type="ORF">CMC5_074060</name>
</gene>
<dbReference type="KEGG" id="ccro:CMC5_074060"/>
<accession>A0A0K1EQG9</accession>
<evidence type="ECO:0000313" key="4">
    <source>
        <dbReference type="Proteomes" id="UP000067626"/>
    </source>
</evidence>
<dbReference type="SUPFAM" id="SSF53300">
    <property type="entry name" value="vWA-like"/>
    <property type="match status" value="1"/>
</dbReference>
<feature type="transmembrane region" description="Helical" evidence="1">
    <location>
        <begin position="62"/>
        <end position="80"/>
    </location>
</feature>
<feature type="domain" description="VWFA" evidence="2">
    <location>
        <begin position="93"/>
        <end position="285"/>
    </location>
</feature>
<proteinExistence type="predicted"/>
<keyword evidence="4" id="KW-1185">Reference proteome</keyword>